<name>A0A5N5X0N1_9EURO</name>
<sequence>MSSGIYNTDARSEVPEEVKITTHDAIVEAGGRAIYKQTDVDVAEQVEDAVQTALEMFGSLGILVNNDGIAHEAHKPTRVHEAVEEIWDKNIRVNTKSVFLGCKYGIAQMLKEKPHPSSDRGWIIDLNSCASKGAITSPTRPIALDYASDRIHVNAICPGPMLHDVHVGSSSAVDLLRRKQPLNGAGDPDDIARTAVVLASDDASFVTGVCLPEDGGFTIH</sequence>
<dbReference type="AlphaFoldDB" id="A0A5N5X0N1"/>
<evidence type="ECO:0000256" key="2">
    <source>
        <dbReference type="ARBA" id="ARBA00022857"/>
    </source>
</evidence>
<dbReference type="Proteomes" id="UP000326565">
    <property type="component" value="Unassembled WGS sequence"/>
</dbReference>
<dbReference type="Pfam" id="PF13561">
    <property type="entry name" value="adh_short_C2"/>
    <property type="match status" value="1"/>
</dbReference>
<protein>
    <recommendedName>
        <fullName evidence="5">NAD(P)-binding protein</fullName>
    </recommendedName>
</protein>
<keyword evidence="4" id="KW-1185">Reference proteome</keyword>
<dbReference type="PRINTS" id="PR00081">
    <property type="entry name" value="GDHRDH"/>
</dbReference>
<keyword evidence="2" id="KW-0521">NADP</keyword>
<dbReference type="GO" id="GO:0016616">
    <property type="term" value="F:oxidoreductase activity, acting on the CH-OH group of donors, NAD or NADP as acceptor"/>
    <property type="evidence" value="ECO:0007669"/>
    <property type="project" value="TreeGrafter"/>
</dbReference>
<gene>
    <name evidence="3" type="ORF">BDV29DRAFT_191083</name>
</gene>
<dbReference type="EMBL" id="ML732212">
    <property type="protein sequence ID" value="KAB8074301.1"/>
    <property type="molecule type" value="Genomic_DNA"/>
</dbReference>
<dbReference type="InterPro" id="IPR036291">
    <property type="entry name" value="NAD(P)-bd_dom_sf"/>
</dbReference>
<dbReference type="PANTHER" id="PTHR42760:SF124">
    <property type="entry name" value="SHORT-CHAIN DEHYDROGENASE_REDUCTASE"/>
    <property type="match status" value="1"/>
</dbReference>
<dbReference type="CDD" id="cd05233">
    <property type="entry name" value="SDR_c"/>
    <property type="match status" value="1"/>
</dbReference>
<dbReference type="OrthoDB" id="47007at2759"/>
<reference evidence="3 4" key="1">
    <citation type="submission" date="2019-04" db="EMBL/GenBank/DDBJ databases">
        <title>Friends and foes A comparative genomics study of 23 Aspergillus species from section Flavi.</title>
        <authorList>
            <consortium name="DOE Joint Genome Institute"/>
            <person name="Kjaerbolling I."/>
            <person name="Vesth T."/>
            <person name="Frisvad J.C."/>
            <person name="Nybo J.L."/>
            <person name="Theobald S."/>
            <person name="Kildgaard S."/>
            <person name="Isbrandt T."/>
            <person name="Kuo A."/>
            <person name="Sato A."/>
            <person name="Lyhne E.K."/>
            <person name="Kogle M.E."/>
            <person name="Wiebenga A."/>
            <person name="Kun R.S."/>
            <person name="Lubbers R.J."/>
            <person name="Makela M.R."/>
            <person name="Barry K."/>
            <person name="Chovatia M."/>
            <person name="Clum A."/>
            <person name="Daum C."/>
            <person name="Haridas S."/>
            <person name="He G."/>
            <person name="LaButti K."/>
            <person name="Lipzen A."/>
            <person name="Mondo S."/>
            <person name="Riley R."/>
            <person name="Salamov A."/>
            <person name="Simmons B.A."/>
            <person name="Magnuson J.K."/>
            <person name="Henrissat B."/>
            <person name="Mortensen U.H."/>
            <person name="Larsen T.O."/>
            <person name="Devries R.P."/>
            <person name="Grigoriev I.V."/>
            <person name="Machida M."/>
            <person name="Baker S.E."/>
            <person name="Andersen M.R."/>
        </authorList>
    </citation>
    <scope>NUCLEOTIDE SEQUENCE [LARGE SCALE GENOMIC DNA]</scope>
    <source>
        <strain evidence="3 4">CBS 151.66</strain>
    </source>
</reference>
<evidence type="ECO:0000313" key="3">
    <source>
        <dbReference type="EMBL" id="KAB8074301.1"/>
    </source>
</evidence>
<evidence type="ECO:0008006" key="5">
    <source>
        <dbReference type="Google" id="ProtNLM"/>
    </source>
</evidence>
<accession>A0A5N5X0N1</accession>
<dbReference type="PANTHER" id="PTHR42760">
    <property type="entry name" value="SHORT-CHAIN DEHYDROGENASES/REDUCTASES FAMILY MEMBER"/>
    <property type="match status" value="1"/>
</dbReference>
<dbReference type="SUPFAM" id="SSF51735">
    <property type="entry name" value="NAD(P)-binding Rossmann-fold domains"/>
    <property type="match status" value="1"/>
</dbReference>
<evidence type="ECO:0000256" key="1">
    <source>
        <dbReference type="ARBA" id="ARBA00006484"/>
    </source>
</evidence>
<evidence type="ECO:0000313" key="4">
    <source>
        <dbReference type="Proteomes" id="UP000326565"/>
    </source>
</evidence>
<organism evidence="3 4">
    <name type="scientific">Aspergillus leporis</name>
    <dbReference type="NCBI Taxonomy" id="41062"/>
    <lineage>
        <taxon>Eukaryota</taxon>
        <taxon>Fungi</taxon>
        <taxon>Dikarya</taxon>
        <taxon>Ascomycota</taxon>
        <taxon>Pezizomycotina</taxon>
        <taxon>Eurotiomycetes</taxon>
        <taxon>Eurotiomycetidae</taxon>
        <taxon>Eurotiales</taxon>
        <taxon>Aspergillaceae</taxon>
        <taxon>Aspergillus</taxon>
        <taxon>Aspergillus subgen. Circumdati</taxon>
    </lineage>
</organism>
<dbReference type="Gene3D" id="3.40.50.720">
    <property type="entry name" value="NAD(P)-binding Rossmann-like Domain"/>
    <property type="match status" value="1"/>
</dbReference>
<dbReference type="InterPro" id="IPR002347">
    <property type="entry name" value="SDR_fam"/>
</dbReference>
<comment type="similarity">
    <text evidence="1">Belongs to the short-chain dehydrogenases/reductases (SDR) family.</text>
</comment>
<proteinExistence type="inferred from homology"/>